<gene>
    <name evidence="1" type="ORF">ACFPBZ_29400</name>
</gene>
<dbReference type="EMBL" id="JBHSIV010000084">
    <property type="protein sequence ID" value="MFC5066352.1"/>
    <property type="molecule type" value="Genomic_DNA"/>
</dbReference>
<protein>
    <recommendedName>
        <fullName evidence="3">Phospholipase D-like domain-containing protein</fullName>
    </recommendedName>
</protein>
<dbReference type="Gene3D" id="3.30.870.10">
    <property type="entry name" value="Endonuclease Chain A"/>
    <property type="match status" value="1"/>
</dbReference>
<proteinExistence type="predicted"/>
<sequence length="139" mass="15097">MSGVEHEAFASPLTLLDQWRGLADGPPLREMVVLGFTHDLPFLERFALSGARQLGARITVLADGGQARHDVVDVRFAGHGYQYGVTATRGAFHPKLVVLLGDEHVWLAIGSGNPTMSGWGHNQELWCILRGTTQVGLRA</sequence>
<evidence type="ECO:0000313" key="1">
    <source>
        <dbReference type="EMBL" id="MFC5066352.1"/>
    </source>
</evidence>
<feature type="non-terminal residue" evidence="1">
    <location>
        <position position="139"/>
    </location>
</feature>
<name>A0ABV9YWC8_9PSEU</name>
<dbReference type="SUPFAM" id="SSF56024">
    <property type="entry name" value="Phospholipase D/nuclease"/>
    <property type="match status" value="1"/>
</dbReference>
<accession>A0ABV9YWC8</accession>
<reference evidence="2" key="1">
    <citation type="journal article" date="2019" name="Int. J. Syst. Evol. Microbiol.">
        <title>The Global Catalogue of Microorganisms (GCM) 10K type strain sequencing project: providing services to taxonomists for standard genome sequencing and annotation.</title>
        <authorList>
            <consortium name="The Broad Institute Genomics Platform"/>
            <consortium name="The Broad Institute Genome Sequencing Center for Infectious Disease"/>
            <person name="Wu L."/>
            <person name="Ma J."/>
        </authorList>
    </citation>
    <scope>NUCLEOTIDE SEQUENCE [LARGE SCALE GENOMIC DNA]</scope>
    <source>
        <strain evidence="2">CGMCC 4.7093</strain>
    </source>
</reference>
<keyword evidence="2" id="KW-1185">Reference proteome</keyword>
<organism evidence="1 2">
    <name type="scientific">Actinomycetospora atypica</name>
    <dbReference type="NCBI Taxonomy" id="1290095"/>
    <lineage>
        <taxon>Bacteria</taxon>
        <taxon>Bacillati</taxon>
        <taxon>Actinomycetota</taxon>
        <taxon>Actinomycetes</taxon>
        <taxon>Pseudonocardiales</taxon>
        <taxon>Pseudonocardiaceae</taxon>
        <taxon>Actinomycetospora</taxon>
    </lineage>
</organism>
<dbReference type="Proteomes" id="UP001595947">
    <property type="component" value="Unassembled WGS sequence"/>
</dbReference>
<evidence type="ECO:0008006" key="3">
    <source>
        <dbReference type="Google" id="ProtNLM"/>
    </source>
</evidence>
<comment type="caution">
    <text evidence="1">The sequence shown here is derived from an EMBL/GenBank/DDBJ whole genome shotgun (WGS) entry which is preliminary data.</text>
</comment>
<evidence type="ECO:0000313" key="2">
    <source>
        <dbReference type="Proteomes" id="UP001595947"/>
    </source>
</evidence>